<reference evidence="2 3" key="1">
    <citation type="submission" date="2024-10" db="EMBL/GenBank/DDBJ databases">
        <title>The Natural Products Discovery Center: Release of the First 8490 Sequenced Strains for Exploring Actinobacteria Biosynthetic Diversity.</title>
        <authorList>
            <person name="Kalkreuter E."/>
            <person name="Kautsar S.A."/>
            <person name="Yang D."/>
            <person name="Bader C.D."/>
            <person name="Teijaro C.N."/>
            <person name="Fluegel L."/>
            <person name="Davis C.M."/>
            <person name="Simpson J.R."/>
            <person name="Lauterbach L."/>
            <person name="Steele A.D."/>
            <person name="Gui C."/>
            <person name="Meng S."/>
            <person name="Li G."/>
            <person name="Viehrig K."/>
            <person name="Ye F."/>
            <person name="Su P."/>
            <person name="Kiefer A.F."/>
            <person name="Nichols A."/>
            <person name="Cepeda A.J."/>
            <person name="Yan W."/>
            <person name="Fan B."/>
            <person name="Jiang Y."/>
            <person name="Adhikari A."/>
            <person name="Zheng C.-J."/>
            <person name="Schuster L."/>
            <person name="Cowan T.M."/>
            <person name="Smanski M.J."/>
            <person name="Chevrette M.G."/>
            <person name="De Carvalho L.P.S."/>
            <person name="Shen B."/>
        </authorList>
    </citation>
    <scope>NUCLEOTIDE SEQUENCE [LARGE SCALE GENOMIC DNA]</scope>
    <source>
        <strain evidence="2 3">NPDC049639</strain>
    </source>
</reference>
<dbReference type="Proteomes" id="UP001612915">
    <property type="component" value="Unassembled WGS sequence"/>
</dbReference>
<keyword evidence="3" id="KW-1185">Reference proteome</keyword>
<dbReference type="InterPro" id="IPR002145">
    <property type="entry name" value="CopG"/>
</dbReference>
<proteinExistence type="predicted"/>
<evidence type="ECO:0000259" key="1">
    <source>
        <dbReference type="Pfam" id="PF01402"/>
    </source>
</evidence>
<sequence>MKLSVSLPADTVGFLDEYARRHGVDSRSAVVQRAVDLLRAEQLAEAYESSWAEWQAEGDDAAWDAVVADGLETAR</sequence>
<protein>
    <submittedName>
        <fullName evidence="2">Ribbon-helix-helix domain-containing protein</fullName>
    </submittedName>
</protein>
<dbReference type="EMBL" id="JBITLV010000001">
    <property type="protein sequence ID" value="MFI7585602.1"/>
    <property type="molecule type" value="Genomic_DNA"/>
</dbReference>
<feature type="domain" description="Ribbon-helix-helix protein CopG" evidence="1">
    <location>
        <begin position="2"/>
        <end position="40"/>
    </location>
</feature>
<gene>
    <name evidence="2" type="ORF">ACIB24_00840</name>
</gene>
<comment type="caution">
    <text evidence="2">The sequence shown here is derived from an EMBL/GenBank/DDBJ whole genome shotgun (WGS) entry which is preliminary data.</text>
</comment>
<dbReference type="Pfam" id="PF01402">
    <property type="entry name" value="RHH_1"/>
    <property type="match status" value="1"/>
</dbReference>
<dbReference type="RefSeq" id="WP_398273766.1">
    <property type="nucleotide sequence ID" value="NZ_JBITLV010000001.1"/>
</dbReference>
<dbReference type="InterPro" id="IPR013321">
    <property type="entry name" value="Arc_rbn_hlx_hlx"/>
</dbReference>
<dbReference type="InterPro" id="IPR010985">
    <property type="entry name" value="Ribbon_hlx_hlx"/>
</dbReference>
<evidence type="ECO:0000313" key="3">
    <source>
        <dbReference type="Proteomes" id="UP001612915"/>
    </source>
</evidence>
<dbReference type="Gene3D" id="1.10.1220.10">
    <property type="entry name" value="Met repressor-like"/>
    <property type="match status" value="1"/>
</dbReference>
<evidence type="ECO:0000313" key="2">
    <source>
        <dbReference type="EMBL" id="MFI7585602.1"/>
    </source>
</evidence>
<dbReference type="CDD" id="cd22231">
    <property type="entry name" value="RHH_NikR_HicB-like"/>
    <property type="match status" value="1"/>
</dbReference>
<organism evidence="2 3">
    <name type="scientific">Spongisporangium articulatum</name>
    <dbReference type="NCBI Taxonomy" id="3362603"/>
    <lineage>
        <taxon>Bacteria</taxon>
        <taxon>Bacillati</taxon>
        <taxon>Actinomycetota</taxon>
        <taxon>Actinomycetes</taxon>
        <taxon>Kineosporiales</taxon>
        <taxon>Kineosporiaceae</taxon>
        <taxon>Spongisporangium</taxon>
    </lineage>
</organism>
<name>A0ABW8AIZ4_9ACTN</name>
<dbReference type="SUPFAM" id="SSF47598">
    <property type="entry name" value="Ribbon-helix-helix"/>
    <property type="match status" value="1"/>
</dbReference>
<accession>A0ABW8AIZ4</accession>